<keyword evidence="2" id="KW-1185">Reference proteome</keyword>
<reference evidence="1 2" key="1">
    <citation type="journal article" date="2015" name="J. Biotechnol.">
        <title>Complete genome sequence of a malodorant-producing acetogen, Clostridium scatologenes ATCC 25775(T).</title>
        <authorList>
            <person name="Zhu Z."/>
            <person name="Guo T."/>
            <person name="Zheng H."/>
            <person name="Song T."/>
            <person name="Ouyang P."/>
            <person name="Xie J."/>
        </authorList>
    </citation>
    <scope>NUCLEOTIDE SEQUENCE [LARGE SCALE GENOMIC DNA]</scope>
    <source>
        <strain evidence="1 2">ATCC 25775</strain>
    </source>
</reference>
<protein>
    <submittedName>
        <fullName evidence="1">Phage head-tail adaptor</fullName>
    </submittedName>
</protein>
<dbReference type="AlphaFoldDB" id="A0A0E3GSM7"/>
<dbReference type="Proteomes" id="UP000033115">
    <property type="component" value="Chromosome"/>
</dbReference>
<accession>A0A0E3GSM7</accession>
<dbReference type="Pfam" id="PF05521">
    <property type="entry name" value="Phage_HCP"/>
    <property type="match status" value="1"/>
</dbReference>
<dbReference type="HOGENOM" id="CLU_147810_0_0_9"/>
<organism evidence="1 2">
    <name type="scientific">Clostridium scatologenes</name>
    <dbReference type="NCBI Taxonomy" id="1548"/>
    <lineage>
        <taxon>Bacteria</taxon>
        <taxon>Bacillati</taxon>
        <taxon>Bacillota</taxon>
        <taxon>Clostridia</taxon>
        <taxon>Eubacteriales</taxon>
        <taxon>Clostridiaceae</taxon>
        <taxon>Clostridium</taxon>
    </lineage>
</organism>
<evidence type="ECO:0000313" key="1">
    <source>
        <dbReference type="EMBL" id="AKA72341.1"/>
    </source>
</evidence>
<dbReference type="NCBIfam" id="TIGR01563">
    <property type="entry name" value="gp16_SPP1"/>
    <property type="match status" value="1"/>
</dbReference>
<dbReference type="InterPro" id="IPR008767">
    <property type="entry name" value="Phage_SPP1_head-tail_adaptor"/>
</dbReference>
<dbReference type="RefSeq" id="WP_026366525.1">
    <property type="nucleotide sequence ID" value="NZ_CP009933.1"/>
</dbReference>
<sequence length="108" mass="12697">MRTEELKHKITFQKLTTTTNENGFEVEVWEDYSTVWAVVSNLIGREYFAAAAVQAEKTVKFTIRYLQGITDDMRILFEDKQYNITFIDNIKYKNKYIEIKALEVENSG</sequence>
<dbReference type="EMBL" id="CP009933">
    <property type="protein sequence ID" value="AKA72341.1"/>
    <property type="molecule type" value="Genomic_DNA"/>
</dbReference>
<proteinExistence type="predicted"/>
<dbReference type="InterPro" id="IPR038666">
    <property type="entry name" value="SSP1_head-tail_sf"/>
</dbReference>
<dbReference type="Gene3D" id="2.40.10.270">
    <property type="entry name" value="Bacteriophage SPP1 head-tail adaptor protein"/>
    <property type="match status" value="1"/>
</dbReference>
<dbReference type="KEGG" id="csq:CSCA_5216"/>
<name>A0A0E3GSM7_CLOSL</name>
<gene>
    <name evidence="1" type="ORF">CSCA_5216</name>
</gene>
<dbReference type="STRING" id="1548.CSCA_5216"/>
<evidence type="ECO:0000313" key="2">
    <source>
        <dbReference type="Proteomes" id="UP000033115"/>
    </source>
</evidence>